<reference evidence="14" key="1">
    <citation type="submission" date="2020-10" db="EMBL/GenBank/DDBJ databases">
        <authorList>
            <person name="Gilroy R."/>
        </authorList>
    </citation>
    <scope>NUCLEOTIDE SEQUENCE</scope>
    <source>
        <strain evidence="14">CHK178-757</strain>
    </source>
</reference>
<comment type="function">
    <text evidence="1">Acts as a chaperone.</text>
</comment>
<feature type="non-terminal residue" evidence="14">
    <location>
        <position position="1"/>
    </location>
</feature>
<dbReference type="SUPFAM" id="SSF81901">
    <property type="entry name" value="HCP-like"/>
    <property type="match status" value="1"/>
</dbReference>
<feature type="region of interest" description="Disordered" evidence="13">
    <location>
        <begin position="322"/>
        <end position="376"/>
    </location>
</feature>
<evidence type="ECO:0000256" key="10">
    <source>
        <dbReference type="ARBA" id="ARBA00030945"/>
    </source>
</evidence>
<keyword evidence="5 12" id="KW-0547">Nucleotide-binding</keyword>
<evidence type="ECO:0000256" key="9">
    <source>
        <dbReference type="ARBA" id="ARBA00030019"/>
    </source>
</evidence>
<protein>
    <recommendedName>
        <fullName evidence="3">Chaperone protein DnaK</fullName>
    </recommendedName>
    <alternativeName>
        <fullName evidence="4">Chaperone protein dnaK</fullName>
    </alternativeName>
    <alternativeName>
        <fullName evidence="11">HSP70</fullName>
    </alternativeName>
    <alternativeName>
        <fullName evidence="10">Heat shock 70 kDa protein</fullName>
    </alternativeName>
    <alternativeName>
        <fullName evidence="9">Heat shock protein 70</fullName>
    </alternativeName>
</protein>
<evidence type="ECO:0000256" key="11">
    <source>
        <dbReference type="ARBA" id="ARBA00033103"/>
    </source>
</evidence>
<gene>
    <name evidence="14" type="ORF">IAB46_15235</name>
</gene>
<dbReference type="GO" id="GO:0005524">
    <property type="term" value="F:ATP binding"/>
    <property type="evidence" value="ECO:0007669"/>
    <property type="project" value="UniProtKB-KW"/>
</dbReference>
<evidence type="ECO:0000256" key="7">
    <source>
        <dbReference type="ARBA" id="ARBA00023016"/>
    </source>
</evidence>
<evidence type="ECO:0000256" key="13">
    <source>
        <dbReference type="SAM" id="MobiDB-lite"/>
    </source>
</evidence>
<dbReference type="InterPro" id="IPR011990">
    <property type="entry name" value="TPR-like_helical_dom_sf"/>
</dbReference>
<evidence type="ECO:0000256" key="1">
    <source>
        <dbReference type="ARBA" id="ARBA00002290"/>
    </source>
</evidence>
<accession>A0A9D1F755</accession>
<dbReference type="SUPFAM" id="SSF53067">
    <property type="entry name" value="Actin-like ATPase domain"/>
    <property type="match status" value="2"/>
</dbReference>
<sequence>SLPSAVFVEDNGNVLVGQAAMNSRKRRPQNFRMEFKRDLGQDIPIVLGNSSFLPEDFYTELFRHMKASARKMSSESIETVCLTCPAAFGKKKREKVLKAAKAAGFFNVQLVDEPTAAAMSFKEDGVLSGSKKLLIYDFGGGTFDVSLLAYDNGRFSLMTEPSGLERCGGIDIDRMIFEDMQKCIDPEILASIAKDPKKAMRLNVQLSELAVKAKHHLSTASVYEEYIEVGMDDFEYTLTADKLNTMIAGMIGQTIDVCRKVVEDAGIKVKDLSAILMVGGTSRVPLVQTMVKQMAAGVPVYCSADVDLAVARGALMFAKGEAPQTLKKDETPQTSAKRKTSQTSDNNEDGAAGMKASTPGSLEPENVPESDRPSEKTDLEHIGAKKDFQIGLQYYTGNGLPKSYMKAVEFFTLAAEKGHSEAAWYLGKCWEDGTGVGMDNLVSQQWYDKAQIYAQDWPETARKKNQEEPQKSGKTRTEKGRENRPGNKLKDIFKYRPKNTPDVTALVREFIEKYPGVEKGKDDFRENALYRIRKHLEIPSSEVVLLAHNDTVFGGGKNAYVVTNRGIYSRDLGEPRLFMDWKAFMECKITPLRNNKNSFGGKVFCAHIMGNMGEKMQTFWPELQKYLRQHLK</sequence>
<dbReference type="Pfam" id="PF00012">
    <property type="entry name" value="HSP70"/>
    <property type="match status" value="1"/>
</dbReference>
<dbReference type="EMBL" id="DVIT01000066">
    <property type="protein sequence ID" value="HIS48873.1"/>
    <property type="molecule type" value="Genomic_DNA"/>
</dbReference>
<evidence type="ECO:0000256" key="3">
    <source>
        <dbReference type="ARBA" id="ARBA00014415"/>
    </source>
</evidence>
<evidence type="ECO:0000256" key="2">
    <source>
        <dbReference type="ARBA" id="ARBA00007381"/>
    </source>
</evidence>
<keyword evidence="7" id="KW-0346">Stress response</keyword>
<proteinExistence type="inferred from homology"/>
<comment type="caution">
    <text evidence="14">The sequence shown here is derived from an EMBL/GenBank/DDBJ whole genome shotgun (WGS) entry which is preliminary data.</text>
</comment>
<dbReference type="PROSITE" id="PS00329">
    <property type="entry name" value="HSP70_2"/>
    <property type="match status" value="1"/>
</dbReference>
<evidence type="ECO:0000256" key="5">
    <source>
        <dbReference type="ARBA" id="ARBA00022741"/>
    </source>
</evidence>
<evidence type="ECO:0000256" key="12">
    <source>
        <dbReference type="RuleBase" id="RU003322"/>
    </source>
</evidence>
<organism evidence="14 15">
    <name type="scientific">Candidatus Scybalocola faecigallinarum</name>
    <dbReference type="NCBI Taxonomy" id="2840941"/>
    <lineage>
        <taxon>Bacteria</taxon>
        <taxon>Bacillati</taxon>
        <taxon>Bacillota</taxon>
        <taxon>Clostridia</taxon>
        <taxon>Lachnospirales</taxon>
        <taxon>Lachnospiraceae</taxon>
        <taxon>Lachnospiraceae incertae sedis</taxon>
        <taxon>Candidatus Scybalocola (ex Gilroy et al. 2021)</taxon>
    </lineage>
</organism>
<evidence type="ECO:0000256" key="6">
    <source>
        <dbReference type="ARBA" id="ARBA00022840"/>
    </source>
</evidence>
<dbReference type="InterPro" id="IPR006597">
    <property type="entry name" value="Sel1-like"/>
</dbReference>
<dbReference type="PANTHER" id="PTHR19375">
    <property type="entry name" value="HEAT SHOCK PROTEIN 70KDA"/>
    <property type="match status" value="1"/>
</dbReference>
<keyword evidence="6 12" id="KW-0067">ATP-binding</keyword>
<feature type="region of interest" description="Disordered" evidence="13">
    <location>
        <begin position="459"/>
        <end position="489"/>
    </location>
</feature>
<evidence type="ECO:0000313" key="15">
    <source>
        <dbReference type="Proteomes" id="UP000823927"/>
    </source>
</evidence>
<dbReference type="PRINTS" id="PR00301">
    <property type="entry name" value="HEATSHOCK70"/>
</dbReference>
<dbReference type="InterPro" id="IPR013126">
    <property type="entry name" value="Hsp_70_fam"/>
</dbReference>
<reference evidence="14" key="2">
    <citation type="journal article" date="2021" name="PeerJ">
        <title>Extensive microbial diversity within the chicken gut microbiome revealed by metagenomics and culture.</title>
        <authorList>
            <person name="Gilroy R."/>
            <person name="Ravi A."/>
            <person name="Getino M."/>
            <person name="Pursley I."/>
            <person name="Horton D.L."/>
            <person name="Alikhan N.F."/>
            <person name="Baker D."/>
            <person name="Gharbi K."/>
            <person name="Hall N."/>
            <person name="Watson M."/>
            <person name="Adriaenssens E.M."/>
            <person name="Foster-Nyarko E."/>
            <person name="Jarju S."/>
            <person name="Secka A."/>
            <person name="Antonio M."/>
            <person name="Oren A."/>
            <person name="Chaudhuri R.R."/>
            <person name="La Ragione R."/>
            <person name="Hildebrand F."/>
            <person name="Pallen M.J."/>
        </authorList>
    </citation>
    <scope>NUCLEOTIDE SEQUENCE</scope>
    <source>
        <strain evidence="14">CHK178-757</strain>
    </source>
</reference>
<dbReference type="SMART" id="SM00671">
    <property type="entry name" value="SEL1"/>
    <property type="match status" value="2"/>
</dbReference>
<dbReference type="GO" id="GO:0140662">
    <property type="term" value="F:ATP-dependent protein folding chaperone"/>
    <property type="evidence" value="ECO:0007669"/>
    <property type="project" value="InterPro"/>
</dbReference>
<evidence type="ECO:0000256" key="8">
    <source>
        <dbReference type="ARBA" id="ARBA00023186"/>
    </source>
</evidence>
<comment type="similarity">
    <text evidence="2 12">Belongs to the heat shock protein 70 family.</text>
</comment>
<evidence type="ECO:0000313" key="14">
    <source>
        <dbReference type="EMBL" id="HIS48873.1"/>
    </source>
</evidence>
<dbReference type="InterPro" id="IPR043129">
    <property type="entry name" value="ATPase_NBD"/>
</dbReference>
<dbReference type="Proteomes" id="UP000823927">
    <property type="component" value="Unassembled WGS sequence"/>
</dbReference>
<dbReference type="Gene3D" id="1.25.40.10">
    <property type="entry name" value="Tetratricopeptide repeat domain"/>
    <property type="match status" value="1"/>
</dbReference>
<dbReference type="AlphaFoldDB" id="A0A9D1F755"/>
<dbReference type="InterPro" id="IPR018181">
    <property type="entry name" value="Heat_shock_70_CS"/>
</dbReference>
<keyword evidence="8" id="KW-0143">Chaperone</keyword>
<evidence type="ECO:0000256" key="4">
    <source>
        <dbReference type="ARBA" id="ARBA00017249"/>
    </source>
</evidence>
<dbReference type="Gene3D" id="3.90.640.10">
    <property type="entry name" value="Actin, Chain A, domain 4"/>
    <property type="match status" value="1"/>
</dbReference>
<dbReference type="PROSITE" id="PS01036">
    <property type="entry name" value="HSP70_3"/>
    <property type="match status" value="1"/>
</dbReference>
<name>A0A9D1F755_9FIRM</name>
<dbReference type="Gene3D" id="3.30.420.40">
    <property type="match status" value="2"/>
</dbReference>